<dbReference type="GO" id="GO:1990130">
    <property type="term" value="C:GATOR1 complex"/>
    <property type="evidence" value="ECO:0007669"/>
    <property type="project" value="TreeGrafter"/>
</dbReference>
<dbReference type="InterPro" id="IPR027244">
    <property type="entry name" value="IML1"/>
</dbReference>
<dbReference type="Proteomes" id="UP000278143">
    <property type="component" value="Unassembled WGS sequence"/>
</dbReference>
<dbReference type="GO" id="GO:0005096">
    <property type="term" value="F:GTPase activator activity"/>
    <property type="evidence" value="ECO:0007669"/>
    <property type="project" value="InterPro"/>
</dbReference>
<dbReference type="InterPro" id="IPR045838">
    <property type="entry name" value="DEPDC5_CTD"/>
</dbReference>
<dbReference type="Pfam" id="PF19418">
    <property type="entry name" value="DEPDC5_CTD"/>
    <property type="match status" value="1"/>
</dbReference>
<proteinExistence type="predicted"/>
<dbReference type="PANTHER" id="PTHR13179:SF8">
    <property type="entry name" value="GATOR COMPLEX PROTEIN DEPDC5"/>
    <property type="match status" value="1"/>
</dbReference>
<evidence type="ECO:0000313" key="3">
    <source>
        <dbReference type="Proteomes" id="UP000278143"/>
    </source>
</evidence>
<accession>A0A4P9YYD7</accession>
<feature type="domain" description="DEPDC5 C-terminal" evidence="1">
    <location>
        <begin position="3"/>
        <end position="189"/>
    </location>
</feature>
<evidence type="ECO:0000259" key="1">
    <source>
        <dbReference type="Pfam" id="PF19418"/>
    </source>
</evidence>
<dbReference type="GO" id="GO:1904262">
    <property type="term" value="P:negative regulation of TORC1 signaling"/>
    <property type="evidence" value="ECO:0007669"/>
    <property type="project" value="TreeGrafter"/>
</dbReference>
<dbReference type="AlphaFoldDB" id="A0A4P9YYD7"/>
<dbReference type="GO" id="GO:0010508">
    <property type="term" value="P:positive regulation of autophagy"/>
    <property type="evidence" value="ECO:0007669"/>
    <property type="project" value="TreeGrafter"/>
</dbReference>
<keyword evidence="3" id="KW-1185">Reference proteome</keyword>
<organism evidence="2 3">
    <name type="scientific">Syncephalis pseudoplumigaleata</name>
    <dbReference type="NCBI Taxonomy" id="1712513"/>
    <lineage>
        <taxon>Eukaryota</taxon>
        <taxon>Fungi</taxon>
        <taxon>Fungi incertae sedis</taxon>
        <taxon>Zoopagomycota</taxon>
        <taxon>Zoopagomycotina</taxon>
        <taxon>Zoopagomycetes</taxon>
        <taxon>Zoopagales</taxon>
        <taxon>Piptocephalidaceae</taxon>
        <taxon>Syncephalis</taxon>
    </lineage>
</organism>
<name>A0A4P9YYD7_9FUNG</name>
<sequence length="274" mass="30888">MINLDPQQWSDRQETAILHYDVVHNPRNCYHFQLNWLGCTAHLIEDLLQSWGRMAEKCGLRLVEAPVEQERPDADDNPFQSPVEVGLAVAPPSTSELKQRLPAAVHVPDTFFEVELVKHFGFILDVEADASFPPEVEVIYSYHHNPYRYAQYVHRSGVAFVMVCKEPHSYLWANNRLYTSHSYHQGQYPSSASSGSLRSAPSSCPDPDKLRQEFAAFCADKEKLQAFWTSIVDALLAAAEADTLKTDSPERIQASDLLDSRDVVMARGKPSSRA</sequence>
<dbReference type="EMBL" id="KZ989881">
    <property type="protein sequence ID" value="RKP25107.1"/>
    <property type="molecule type" value="Genomic_DNA"/>
</dbReference>
<dbReference type="PANTHER" id="PTHR13179">
    <property type="entry name" value="DEP DOMAIN CONTAINING PROTEIN 5"/>
    <property type="match status" value="1"/>
</dbReference>
<protein>
    <recommendedName>
        <fullName evidence="1">DEPDC5 C-terminal domain-containing protein</fullName>
    </recommendedName>
</protein>
<reference evidence="3" key="1">
    <citation type="journal article" date="2018" name="Nat. Microbiol.">
        <title>Leveraging single-cell genomics to expand the fungal tree of life.</title>
        <authorList>
            <person name="Ahrendt S.R."/>
            <person name="Quandt C.A."/>
            <person name="Ciobanu D."/>
            <person name="Clum A."/>
            <person name="Salamov A."/>
            <person name="Andreopoulos B."/>
            <person name="Cheng J.F."/>
            <person name="Woyke T."/>
            <person name="Pelin A."/>
            <person name="Henrissat B."/>
            <person name="Reynolds N.K."/>
            <person name="Benny G.L."/>
            <person name="Smith M.E."/>
            <person name="James T.Y."/>
            <person name="Grigoriev I.V."/>
        </authorList>
    </citation>
    <scope>NUCLEOTIDE SEQUENCE [LARGE SCALE GENOMIC DNA]</scope>
    <source>
        <strain evidence="3">Benny S71-1</strain>
    </source>
</reference>
<dbReference type="OrthoDB" id="39497at2759"/>
<gene>
    <name evidence="2" type="ORF">SYNPS1DRAFT_29149</name>
</gene>
<evidence type="ECO:0000313" key="2">
    <source>
        <dbReference type="EMBL" id="RKP25107.1"/>
    </source>
</evidence>